<dbReference type="AlphaFoldDB" id="A0ABD3C9E5"/>
<proteinExistence type="predicted"/>
<evidence type="ECO:0000313" key="3">
    <source>
        <dbReference type="Proteomes" id="UP001632038"/>
    </source>
</evidence>
<evidence type="ECO:0008006" key="4">
    <source>
        <dbReference type="Google" id="ProtNLM"/>
    </source>
</evidence>
<evidence type="ECO:0000313" key="2">
    <source>
        <dbReference type="EMBL" id="KAL3625951.1"/>
    </source>
</evidence>
<keyword evidence="3" id="KW-1185">Reference proteome</keyword>
<dbReference type="Proteomes" id="UP001632038">
    <property type="component" value="Unassembled WGS sequence"/>
</dbReference>
<sequence>MGFLILFMLFLWLGFFNNKAEIHGEAPSSTKLGFG</sequence>
<name>A0ABD3C9E5_9LAMI</name>
<organism evidence="2 3">
    <name type="scientific">Castilleja foliolosa</name>
    <dbReference type="NCBI Taxonomy" id="1961234"/>
    <lineage>
        <taxon>Eukaryota</taxon>
        <taxon>Viridiplantae</taxon>
        <taxon>Streptophyta</taxon>
        <taxon>Embryophyta</taxon>
        <taxon>Tracheophyta</taxon>
        <taxon>Spermatophyta</taxon>
        <taxon>Magnoliopsida</taxon>
        <taxon>eudicotyledons</taxon>
        <taxon>Gunneridae</taxon>
        <taxon>Pentapetalae</taxon>
        <taxon>asterids</taxon>
        <taxon>lamiids</taxon>
        <taxon>Lamiales</taxon>
        <taxon>Orobanchaceae</taxon>
        <taxon>Pedicularideae</taxon>
        <taxon>Castillejinae</taxon>
        <taxon>Castilleja</taxon>
    </lineage>
</organism>
<accession>A0ABD3C9E5</accession>
<dbReference type="EMBL" id="JAVIJP010000047">
    <property type="protein sequence ID" value="KAL3625951.1"/>
    <property type="molecule type" value="Genomic_DNA"/>
</dbReference>
<protein>
    <recommendedName>
        <fullName evidence="4">ATP synthase F0 subunit 8</fullName>
    </recommendedName>
</protein>
<reference evidence="3" key="1">
    <citation type="journal article" date="2024" name="IScience">
        <title>Strigolactones Initiate the Formation of Haustorium-like Structures in Castilleja.</title>
        <authorList>
            <person name="Buerger M."/>
            <person name="Peterson D."/>
            <person name="Chory J."/>
        </authorList>
    </citation>
    <scope>NUCLEOTIDE SEQUENCE [LARGE SCALE GENOMIC DNA]</scope>
</reference>
<feature type="chain" id="PRO_5044889040" description="ATP synthase F0 subunit 8" evidence="1">
    <location>
        <begin position="21"/>
        <end position="35"/>
    </location>
</feature>
<feature type="signal peptide" evidence="1">
    <location>
        <begin position="1"/>
        <end position="20"/>
    </location>
</feature>
<keyword evidence="1" id="KW-0732">Signal</keyword>
<gene>
    <name evidence="2" type="ORF">CASFOL_029500</name>
</gene>
<comment type="caution">
    <text evidence="2">The sequence shown here is derived from an EMBL/GenBank/DDBJ whole genome shotgun (WGS) entry which is preliminary data.</text>
</comment>
<evidence type="ECO:0000256" key="1">
    <source>
        <dbReference type="SAM" id="SignalP"/>
    </source>
</evidence>